<dbReference type="Proteomes" id="UP000664032">
    <property type="component" value="Unassembled WGS sequence"/>
</dbReference>
<evidence type="ECO:0000313" key="1">
    <source>
        <dbReference type="EMBL" id="KAH9481905.1"/>
    </source>
</evidence>
<keyword evidence="2" id="KW-1185">Reference proteome</keyword>
<evidence type="ECO:0000313" key="2">
    <source>
        <dbReference type="Proteomes" id="UP000664032"/>
    </source>
</evidence>
<reference evidence="1" key="1">
    <citation type="submission" date="2021-10" db="EMBL/GenBank/DDBJ databases">
        <title>Psilocybe cubensis genome.</title>
        <authorList>
            <person name="Mckernan K.J."/>
            <person name="Crawford S."/>
            <person name="Trippe A."/>
            <person name="Kane L.T."/>
            <person name="Mclaughlin S."/>
        </authorList>
    </citation>
    <scope>NUCLEOTIDE SEQUENCE</scope>
    <source>
        <strain evidence="1">MGC-MH-2018</strain>
    </source>
</reference>
<accession>A0ACB8H2F5</accession>
<comment type="caution">
    <text evidence="1">The sequence shown here is derived from an EMBL/GenBank/DDBJ whole genome shotgun (WGS) entry which is preliminary data.</text>
</comment>
<proteinExistence type="predicted"/>
<organism evidence="1 2">
    <name type="scientific">Psilocybe cubensis</name>
    <name type="common">Psychedelic mushroom</name>
    <name type="synonym">Stropharia cubensis</name>
    <dbReference type="NCBI Taxonomy" id="181762"/>
    <lineage>
        <taxon>Eukaryota</taxon>
        <taxon>Fungi</taxon>
        <taxon>Dikarya</taxon>
        <taxon>Basidiomycota</taxon>
        <taxon>Agaricomycotina</taxon>
        <taxon>Agaricomycetes</taxon>
        <taxon>Agaricomycetidae</taxon>
        <taxon>Agaricales</taxon>
        <taxon>Agaricineae</taxon>
        <taxon>Strophariaceae</taxon>
        <taxon>Psilocybe</taxon>
    </lineage>
</organism>
<dbReference type="EMBL" id="JAFIQS020000005">
    <property type="protein sequence ID" value="KAH9481905.1"/>
    <property type="molecule type" value="Genomic_DNA"/>
</dbReference>
<sequence length="82" mass="9211">MAVLSVTRRLLAVSCITSVKKKWRIGKIYAVGLADSSAAVYNLNEELVFEQLSDYPARKREAVLRFDEAKIQRINGINDIPS</sequence>
<protein>
    <submittedName>
        <fullName evidence="1">Uncharacterized protein</fullName>
    </submittedName>
</protein>
<name>A0ACB8H2F5_PSICU</name>
<gene>
    <name evidence="1" type="ORF">JR316_0006435</name>
</gene>